<dbReference type="EMBL" id="LNIX01000016">
    <property type="protein sequence ID" value="OXA45949.1"/>
    <property type="molecule type" value="Genomic_DNA"/>
</dbReference>
<dbReference type="Gene3D" id="2.160.20.10">
    <property type="entry name" value="Single-stranded right-handed beta-helix, Pectin lyase-like"/>
    <property type="match status" value="1"/>
</dbReference>
<evidence type="ECO:0000313" key="2">
    <source>
        <dbReference type="Proteomes" id="UP000198287"/>
    </source>
</evidence>
<name>A0A226DL81_FOLCA</name>
<dbReference type="InterPro" id="IPR012334">
    <property type="entry name" value="Pectin_lyas_fold"/>
</dbReference>
<dbReference type="SUPFAM" id="SSF51126">
    <property type="entry name" value="Pectin lyase-like"/>
    <property type="match status" value="1"/>
</dbReference>
<organism evidence="1 2">
    <name type="scientific">Folsomia candida</name>
    <name type="common">Springtail</name>
    <dbReference type="NCBI Taxonomy" id="158441"/>
    <lineage>
        <taxon>Eukaryota</taxon>
        <taxon>Metazoa</taxon>
        <taxon>Ecdysozoa</taxon>
        <taxon>Arthropoda</taxon>
        <taxon>Hexapoda</taxon>
        <taxon>Collembola</taxon>
        <taxon>Entomobryomorpha</taxon>
        <taxon>Isotomoidea</taxon>
        <taxon>Isotomidae</taxon>
        <taxon>Proisotominae</taxon>
        <taxon>Folsomia</taxon>
    </lineage>
</organism>
<dbReference type="OrthoDB" id="346907at2759"/>
<reference evidence="1 2" key="1">
    <citation type="submission" date="2015-12" db="EMBL/GenBank/DDBJ databases">
        <title>The genome of Folsomia candida.</title>
        <authorList>
            <person name="Faddeeva A."/>
            <person name="Derks M.F."/>
            <person name="Anvar Y."/>
            <person name="Smit S."/>
            <person name="Van Straalen N."/>
            <person name="Roelofs D."/>
        </authorList>
    </citation>
    <scope>NUCLEOTIDE SEQUENCE [LARGE SCALE GENOMIC DNA]</scope>
    <source>
        <strain evidence="1 2">VU population</strain>
        <tissue evidence="1">Whole body</tissue>
    </source>
</reference>
<dbReference type="AlphaFoldDB" id="A0A226DL81"/>
<sequence>MFSMLEFALPVKIGGFWNSSIIDDKASDELGNQSEGYDLAMPELHSNKKYSSGLYGLGFVILGVAQIEGPGYHQEEGLATLHPNIKVLRHLITALTKNDVANRLQSMDEVNQLIANWEFRDESIFPKFMTARNMMELHRCLEDASSGSIITLGEGVYFGGFVVAGENITINGKGPLTIIENNNDSPGLIVEGKGHAISNISIYQKGMGSSHPCLKVLGDENYFSGLTLLGGIYGFAVSGKHNKFDNLNISDCIHRMVMDGPGMVVDRIRITSARQILCD</sequence>
<keyword evidence="2" id="KW-1185">Reference proteome</keyword>
<dbReference type="Proteomes" id="UP000198287">
    <property type="component" value="Unassembled WGS sequence"/>
</dbReference>
<protein>
    <submittedName>
        <fullName evidence="1">Uncharacterized protein</fullName>
    </submittedName>
</protein>
<accession>A0A226DL81</accession>
<evidence type="ECO:0000313" key="1">
    <source>
        <dbReference type="EMBL" id="OXA45949.1"/>
    </source>
</evidence>
<comment type="caution">
    <text evidence="1">The sequence shown here is derived from an EMBL/GenBank/DDBJ whole genome shotgun (WGS) entry which is preliminary data.</text>
</comment>
<dbReference type="InterPro" id="IPR011050">
    <property type="entry name" value="Pectin_lyase_fold/virulence"/>
</dbReference>
<gene>
    <name evidence="1" type="ORF">Fcan01_19272</name>
</gene>
<proteinExistence type="predicted"/>